<reference evidence="2" key="1">
    <citation type="submission" date="2020-12" db="UniProtKB">
        <authorList>
            <consortium name="WormBaseParasite"/>
        </authorList>
    </citation>
    <scope>IDENTIFICATION</scope>
    <source>
        <strain evidence="2">MHco3</strain>
    </source>
</reference>
<dbReference type="WBParaSite" id="HCON_00071045-00001">
    <property type="protein sequence ID" value="HCON_00071045-00001"/>
    <property type="gene ID" value="HCON_00071045"/>
</dbReference>
<evidence type="ECO:0000313" key="2">
    <source>
        <dbReference type="WBParaSite" id="HCON_00071045-00001"/>
    </source>
</evidence>
<name>A0A7I4YC82_HAECO</name>
<evidence type="ECO:0000313" key="1">
    <source>
        <dbReference type="Proteomes" id="UP000025227"/>
    </source>
</evidence>
<dbReference type="AlphaFoldDB" id="A0A7I4YC82"/>
<organism evidence="1 2">
    <name type="scientific">Haemonchus contortus</name>
    <name type="common">Barber pole worm</name>
    <dbReference type="NCBI Taxonomy" id="6289"/>
    <lineage>
        <taxon>Eukaryota</taxon>
        <taxon>Metazoa</taxon>
        <taxon>Ecdysozoa</taxon>
        <taxon>Nematoda</taxon>
        <taxon>Chromadorea</taxon>
        <taxon>Rhabditida</taxon>
        <taxon>Rhabditina</taxon>
        <taxon>Rhabditomorpha</taxon>
        <taxon>Strongyloidea</taxon>
        <taxon>Trichostrongylidae</taxon>
        <taxon>Haemonchus</taxon>
    </lineage>
</organism>
<protein>
    <submittedName>
        <fullName evidence="2">DUF2442 domain-containing protein</fullName>
    </submittedName>
</protein>
<sequence>MFHTTCNKATAVRPKSDTMTFDAVVKILDKEPTRRQCGISSPRYLKLQRNPWNTLKDSTWVKPADNEVGLPWFHIEGLDLVDSNVPVDRMQGSSCQLKVNGD</sequence>
<dbReference type="Proteomes" id="UP000025227">
    <property type="component" value="Unplaced"/>
</dbReference>
<accession>A0A7I4YC82</accession>
<proteinExistence type="predicted"/>
<keyword evidence="1" id="KW-1185">Reference proteome</keyword>